<dbReference type="InterPro" id="IPR012578">
    <property type="entry name" value="Nucl_pore_cmplx"/>
</dbReference>
<protein>
    <submittedName>
        <fullName evidence="3">Nuclear pore complex component-domain-containing protein</fullName>
    </submittedName>
</protein>
<dbReference type="EMBL" id="JAUIRO010000002">
    <property type="protein sequence ID" value="KAK0727926.1"/>
    <property type="molecule type" value="Genomic_DNA"/>
</dbReference>
<evidence type="ECO:0000313" key="3">
    <source>
        <dbReference type="EMBL" id="KAK0727926.1"/>
    </source>
</evidence>
<dbReference type="GeneID" id="85324604"/>
<dbReference type="Pfam" id="PF08058">
    <property type="entry name" value="NPCC"/>
    <property type="match status" value="1"/>
</dbReference>
<dbReference type="RefSeq" id="XP_060300781.1">
    <property type="nucleotide sequence ID" value="XM_060441334.1"/>
</dbReference>
<feature type="transmembrane region" description="Helical" evidence="2">
    <location>
        <begin position="59"/>
        <end position="80"/>
    </location>
</feature>
<keyword evidence="2" id="KW-1133">Transmembrane helix</keyword>
<feature type="region of interest" description="Disordered" evidence="1">
    <location>
        <begin position="133"/>
        <end position="213"/>
    </location>
</feature>
<gene>
    <name evidence="3" type="ORF">B0T26DRAFT_696097</name>
</gene>
<keyword evidence="2" id="KW-0812">Transmembrane</keyword>
<dbReference type="GO" id="GO:0070762">
    <property type="term" value="C:nuclear pore transmembrane ring"/>
    <property type="evidence" value="ECO:0007669"/>
    <property type="project" value="TreeGrafter"/>
</dbReference>
<feature type="compositionally biased region" description="Low complexity" evidence="1">
    <location>
        <begin position="147"/>
        <end position="157"/>
    </location>
</feature>
<keyword evidence="2" id="KW-0472">Membrane</keyword>
<dbReference type="Proteomes" id="UP001172101">
    <property type="component" value="Unassembled WGS sequence"/>
</dbReference>
<keyword evidence="4" id="KW-1185">Reference proteome</keyword>
<feature type="compositionally biased region" description="Polar residues" evidence="1">
    <location>
        <begin position="192"/>
        <end position="213"/>
    </location>
</feature>
<organism evidence="3 4">
    <name type="scientific">Lasiosphaeria miniovina</name>
    <dbReference type="NCBI Taxonomy" id="1954250"/>
    <lineage>
        <taxon>Eukaryota</taxon>
        <taxon>Fungi</taxon>
        <taxon>Dikarya</taxon>
        <taxon>Ascomycota</taxon>
        <taxon>Pezizomycotina</taxon>
        <taxon>Sordariomycetes</taxon>
        <taxon>Sordariomycetidae</taxon>
        <taxon>Sordariales</taxon>
        <taxon>Lasiosphaeriaceae</taxon>
        <taxon>Lasiosphaeria</taxon>
    </lineage>
</organism>
<dbReference type="GO" id="GO:0005640">
    <property type="term" value="C:nuclear outer membrane"/>
    <property type="evidence" value="ECO:0007669"/>
    <property type="project" value="TreeGrafter"/>
</dbReference>
<name>A0AA40E8I2_9PEZI</name>
<feature type="region of interest" description="Disordered" evidence="1">
    <location>
        <begin position="241"/>
        <end position="296"/>
    </location>
</feature>
<feature type="compositionally biased region" description="Polar residues" evidence="1">
    <location>
        <begin position="243"/>
        <end position="257"/>
    </location>
</feature>
<dbReference type="PANTHER" id="PTHR28003:SF1">
    <property type="entry name" value="NUCLEOPORIN POM34"/>
    <property type="match status" value="1"/>
</dbReference>
<dbReference type="GO" id="GO:0030474">
    <property type="term" value="P:spindle pole body duplication"/>
    <property type="evidence" value="ECO:0007669"/>
    <property type="project" value="TreeGrafter"/>
</dbReference>
<dbReference type="GO" id="GO:0006606">
    <property type="term" value="P:protein import into nucleus"/>
    <property type="evidence" value="ECO:0007669"/>
    <property type="project" value="TreeGrafter"/>
</dbReference>
<accession>A0AA40E8I2</accession>
<evidence type="ECO:0000256" key="1">
    <source>
        <dbReference type="SAM" id="MobiDB-lite"/>
    </source>
</evidence>
<dbReference type="AlphaFoldDB" id="A0AA40E8I2"/>
<evidence type="ECO:0000256" key="2">
    <source>
        <dbReference type="SAM" id="Phobius"/>
    </source>
</evidence>
<dbReference type="PANTHER" id="PTHR28003">
    <property type="entry name" value="NUCLEOPORIN POM34"/>
    <property type="match status" value="1"/>
</dbReference>
<proteinExistence type="predicted"/>
<evidence type="ECO:0000313" key="4">
    <source>
        <dbReference type="Proteomes" id="UP001172101"/>
    </source>
</evidence>
<reference evidence="3" key="1">
    <citation type="submission" date="2023-06" db="EMBL/GenBank/DDBJ databases">
        <title>Genome-scale phylogeny and comparative genomics of the fungal order Sordariales.</title>
        <authorList>
            <consortium name="Lawrence Berkeley National Laboratory"/>
            <person name="Hensen N."/>
            <person name="Bonometti L."/>
            <person name="Westerberg I."/>
            <person name="Brannstrom I.O."/>
            <person name="Guillou S."/>
            <person name="Cros-Aarteil S."/>
            <person name="Calhoun S."/>
            <person name="Haridas S."/>
            <person name="Kuo A."/>
            <person name="Mondo S."/>
            <person name="Pangilinan J."/>
            <person name="Riley R."/>
            <person name="LaButti K."/>
            <person name="Andreopoulos B."/>
            <person name="Lipzen A."/>
            <person name="Chen C."/>
            <person name="Yanf M."/>
            <person name="Daum C."/>
            <person name="Ng V."/>
            <person name="Clum A."/>
            <person name="Steindorff A."/>
            <person name="Ohm R."/>
            <person name="Martin F."/>
            <person name="Silar P."/>
            <person name="Natvig D."/>
            <person name="Lalanne C."/>
            <person name="Gautier V."/>
            <person name="Ament-velasquez S.L."/>
            <person name="Kruys A."/>
            <person name="Hutchinson M.I."/>
            <person name="Powell A.J."/>
            <person name="Barry K."/>
            <person name="Miller A.N."/>
            <person name="Grigoriev I.V."/>
            <person name="Debuchy R."/>
            <person name="Gladieux P."/>
            <person name="Thoren M.H."/>
            <person name="Johannesson H."/>
        </authorList>
    </citation>
    <scope>NUCLEOTIDE SEQUENCE</scope>
    <source>
        <strain evidence="3">SMH2392-1A</strain>
    </source>
</reference>
<sequence length="296" mass="31102">MPPLSLAMAPTARTLSTPIKQTPPPAVTESPGNWKHPRLTEITLRQSRTVFSEKNVRQIVYNALGLALVLLIRTFFIPHISGTPLGALFSKYGNWLYLTLILLPLVNIGLALLPLLRPADDLSDIPLTPAQRKLLGLPPSSRPPTPNSTYSTPPRYSRTPSQVGSPASIKSYASSPLSNRGSPAIASDRKTSGTSPYGTSPYGNSPYVSGSPSTGLAASPLLHKAVAAGAAAAVANNAARRSSFGSPNPLGASTASSLFDGPATPSPSGPSGKRSSVSLNNKWLYEKGRRTSSRNI</sequence>
<feature type="compositionally biased region" description="Polar residues" evidence="1">
    <location>
        <begin position="171"/>
        <end position="181"/>
    </location>
</feature>
<comment type="caution">
    <text evidence="3">The sequence shown here is derived from an EMBL/GenBank/DDBJ whole genome shotgun (WGS) entry which is preliminary data.</text>
</comment>
<feature type="compositionally biased region" description="Low complexity" evidence="1">
    <location>
        <begin position="269"/>
        <end position="278"/>
    </location>
</feature>
<feature type="transmembrane region" description="Helical" evidence="2">
    <location>
        <begin position="95"/>
        <end position="116"/>
    </location>
</feature>